<evidence type="ECO:0000313" key="2">
    <source>
        <dbReference type="EMBL" id="KJY48083.1"/>
    </source>
</evidence>
<dbReference type="Proteomes" id="UP000033695">
    <property type="component" value="Unassembled WGS sequence"/>
</dbReference>
<comment type="caution">
    <text evidence="2">The sequence shown here is derived from an EMBL/GenBank/DDBJ whole genome shotgun (WGS) entry which is preliminary data.</text>
</comment>
<dbReference type="AlphaFoldDB" id="A0A0F4KPV8"/>
<dbReference type="PATRIC" id="fig|1218508.4.peg.1644"/>
<dbReference type="EMBL" id="JXBZ01000015">
    <property type="protein sequence ID" value="KJY48083.1"/>
    <property type="molecule type" value="Genomic_DNA"/>
</dbReference>
<dbReference type="GO" id="GO:0006260">
    <property type="term" value="P:DNA replication"/>
    <property type="evidence" value="ECO:0007669"/>
    <property type="project" value="InterPro"/>
</dbReference>
<dbReference type="InterPro" id="IPR008813">
    <property type="entry name" value="Plasmid_replication_RepL"/>
</dbReference>
<name>A0A0F4KPV8_9LACO</name>
<reference evidence="2 3" key="1">
    <citation type="submission" date="2014-12" db="EMBL/GenBank/DDBJ databases">
        <title>Comparative genomics of the lactic acid bacteria isolated from the honey bee gut.</title>
        <authorList>
            <person name="Ellegaard K.M."/>
            <person name="Tamarit D."/>
            <person name="Javelind E."/>
            <person name="Olofsson T."/>
            <person name="Andersson S.G."/>
            <person name="Vasquez A."/>
        </authorList>
    </citation>
    <scope>NUCLEOTIDE SEQUENCE [LARGE SCALE GENOMIC DNA]</scope>
    <source>
        <strain evidence="2 3">Hon2</strain>
    </source>
</reference>
<keyword evidence="3" id="KW-1185">Reference proteome</keyword>
<evidence type="ECO:0000313" key="3">
    <source>
        <dbReference type="Proteomes" id="UP000033695"/>
    </source>
</evidence>
<gene>
    <name evidence="2" type="ORF">JG29_15980</name>
</gene>
<organism evidence="2 3">
    <name type="scientific">Bombilactobacillus mellis</name>
    <dbReference type="NCBI Taxonomy" id="1218508"/>
    <lineage>
        <taxon>Bacteria</taxon>
        <taxon>Bacillati</taxon>
        <taxon>Bacillota</taxon>
        <taxon>Bacilli</taxon>
        <taxon>Lactobacillales</taxon>
        <taxon>Lactobacillaceae</taxon>
        <taxon>Bombilactobacillus</taxon>
    </lineage>
</organism>
<protein>
    <submittedName>
        <fullName evidence="2">Putative rolling circle replication protein</fullName>
    </submittedName>
</protein>
<proteinExistence type="predicted"/>
<dbReference type="GO" id="GO:0006276">
    <property type="term" value="P:plasmid maintenance"/>
    <property type="evidence" value="ECO:0007669"/>
    <property type="project" value="InterPro"/>
</dbReference>
<dbReference type="RefSeq" id="WP_045923506.1">
    <property type="nucleotide sequence ID" value="NZ_JBHTHW010000006.1"/>
</dbReference>
<evidence type="ECO:0000259" key="1">
    <source>
        <dbReference type="Pfam" id="PF05732"/>
    </source>
</evidence>
<dbReference type="HOGENOM" id="CLU_1832633_0_0_9"/>
<accession>A0A0F4KPV8</accession>
<feature type="domain" description="Plasmid replication protein RepL" evidence="1">
    <location>
        <begin position="54"/>
        <end position="137"/>
    </location>
</feature>
<dbReference type="OrthoDB" id="9968907at2"/>
<sequence length="140" mass="16309">MYNFLPGRQESNFVFIALTKQGIQLIQKLTTKITTKTTKKTRKKTSELTLADINVLFYILNNLTYENTATIPQQKIICSDLNLSQKQVSISINKLIEKKIILKINISRTYFINPEFFYLGTDKKNKVIKWENLEKNTTNN</sequence>
<dbReference type="Pfam" id="PF05732">
    <property type="entry name" value="RepL"/>
    <property type="match status" value="1"/>
</dbReference>